<dbReference type="FunFam" id="3.40.50.720:FF:000009">
    <property type="entry name" value="Fatty oxidation complex, alpha subunit"/>
    <property type="match status" value="1"/>
</dbReference>
<keyword evidence="7" id="KW-0520">NAD</keyword>
<evidence type="ECO:0000256" key="8">
    <source>
        <dbReference type="ARBA" id="ARBA00023098"/>
    </source>
</evidence>
<evidence type="ECO:0000259" key="13">
    <source>
        <dbReference type="Pfam" id="PF00725"/>
    </source>
</evidence>
<evidence type="ECO:0000313" key="15">
    <source>
        <dbReference type="EMBL" id="KAG7531631.1"/>
    </source>
</evidence>
<dbReference type="InterPro" id="IPR036291">
    <property type="entry name" value="NAD(P)-bd_dom_sf"/>
</dbReference>
<dbReference type="PIRSF" id="PIRSF000105">
    <property type="entry name" value="HCDH"/>
    <property type="match status" value="1"/>
</dbReference>
<name>A0A8K0NQ24_9TREE</name>
<comment type="caution">
    <text evidence="15">The sequence shown here is derived from an EMBL/GenBank/DDBJ whole genome shotgun (WGS) entry which is preliminary data.</text>
</comment>
<dbReference type="InterPro" id="IPR008927">
    <property type="entry name" value="6-PGluconate_DH-like_C_sf"/>
</dbReference>
<feature type="binding site" evidence="12">
    <location>
        <position position="166"/>
    </location>
    <ligand>
        <name>CoA</name>
        <dbReference type="ChEBI" id="CHEBI:57287"/>
    </ligand>
</feature>
<comment type="similarity">
    <text evidence="3">Belongs to the 3-hydroxyacyl-CoA dehydrogenase family.</text>
</comment>
<dbReference type="InterPro" id="IPR013328">
    <property type="entry name" value="6PGD_dom2"/>
</dbReference>
<dbReference type="PANTHER" id="PTHR43561:SF3">
    <property type="entry name" value="HYDROXYACYL-COENZYME A DEHYDROGENASE, MITOCHONDRIAL"/>
    <property type="match status" value="1"/>
</dbReference>
<evidence type="ECO:0000256" key="5">
    <source>
        <dbReference type="ARBA" id="ARBA00022832"/>
    </source>
</evidence>
<dbReference type="Gene3D" id="3.40.50.720">
    <property type="entry name" value="NAD(P)-binding Rossmann-like Domain"/>
    <property type="match status" value="1"/>
</dbReference>
<feature type="binding site" evidence="12">
    <location>
        <position position="90"/>
    </location>
    <ligand>
        <name>CoA</name>
        <dbReference type="ChEBI" id="CHEBI:57287"/>
    </ligand>
</feature>
<evidence type="ECO:0000256" key="12">
    <source>
        <dbReference type="PIRSR" id="PIRSR000105-3"/>
    </source>
</evidence>
<evidence type="ECO:0000256" key="7">
    <source>
        <dbReference type="ARBA" id="ARBA00023027"/>
    </source>
</evidence>
<dbReference type="SUPFAM" id="SSF51735">
    <property type="entry name" value="NAD(P)-binding Rossmann-fold domains"/>
    <property type="match status" value="1"/>
</dbReference>
<evidence type="ECO:0000259" key="14">
    <source>
        <dbReference type="Pfam" id="PF02737"/>
    </source>
</evidence>
<proteinExistence type="inferred from homology"/>
<accession>A0A8K0NQ24</accession>
<feature type="site" description="Important for catalytic activity" evidence="11">
    <location>
        <position position="189"/>
    </location>
</feature>
<dbReference type="Pfam" id="PF00725">
    <property type="entry name" value="3HCDH"/>
    <property type="match status" value="1"/>
</dbReference>
<dbReference type="AlphaFoldDB" id="A0A8K0NQ24"/>
<dbReference type="EC" id="1.1.1.35" evidence="4"/>
<evidence type="ECO:0000256" key="10">
    <source>
        <dbReference type="ARBA" id="ARBA00049556"/>
    </source>
</evidence>
<comment type="catalytic activity">
    <reaction evidence="10">
        <text>a (3S)-3-hydroxyacyl-CoA + NAD(+) = a 3-oxoacyl-CoA + NADH + H(+)</text>
        <dbReference type="Rhea" id="RHEA:22432"/>
        <dbReference type="ChEBI" id="CHEBI:15378"/>
        <dbReference type="ChEBI" id="CHEBI:57318"/>
        <dbReference type="ChEBI" id="CHEBI:57540"/>
        <dbReference type="ChEBI" id="CHEBI:57945"/>
        <dbReference type="ChEBI" id="CHEBI:90726"/>
        <dbReference type="EC" id="1.1.1.35"/>
    </reaction>
</comment>
<dbReference type="Pfam" id="PF02737">
    <property type="entry name" value="3HCDH_N"/>
    <property type="match status" value="1"/>
</dbReference>
<dbReference type="GO" id="GO:0006635">
    <property type="term" value="P:fatty acid beta-oxidation"/>
    <property type="evidence" value="ECO:0007669"/>
    <property type="project" value="TreeGrafter"/>
</dbReference>
<evidence type="ECO:0000256" key="6">
    <source>
        <dbReference type="ARBA" id="ARBA00023002"/>
    </source>
</evidence>
<dbReference type="GO" id="GO:0070403">
    <property type="term" value="F:NAD+ binding"/>
    <property type="evidence" value="ECO:0007669"/>
    <property type="project" value="InterPro"/>
</dbReference>
<feature type="binding site" evidence="12">
    <location>
        <position position="97"/>
    </location>
    <ligand>
        <name>CoA</name>
        <dbReference type="ChEBI" id="CHEBI:57287"/>
    </ligand>
</feature>
<feature type="domain" description="3-hydroxyacyl-CoA dehydrogenase C-terminal" evidence="13">
    <location>
        <begin position="235"/>
        <end position="274"/>
    </location>
</feature>
<dbReference type="SUPFAM" id="SSF48179">
    <property type="entry name" value="6-phosphogluconate dehydrogenase C-terminal domain-like"/>
    <property type="match status" value="1"/>
</dbReference>
<dbReference type="GO" id="GO:0003857">
    <property type="term" value="F:(3S)-3-hydroxyacyl-CoA dehydrogenase (NAD+) activity"/>
    <property type="evidence" value="ECO:0007669"/>
    <property type="project" value="UniProtKB-EC"/>
</dbReference>
<keyword evidence="6" id="KW-0560">Oxidoreductase</keyword>
<gene>
    <name evidence="15" type="ORF">FFLO_04215</name>
</gene>
<evidence type="ECO:0000313" key="16">
    <source>
        <dbReference type="Proteomes" id="UP000812966"/>
    </source>
</evidence>
<keyword evidence="9" id="KW-0496">Mitochondrion</keyword>
<feature type="domain" description="3-hydroxyacyl-CoA dehydrogenase NAD binding" evidence="14">
    <location>
        <begin position="48"/>
        <end position="232"/>
    </location>
</feature>
<dbReference type="Gene3D" id="1.10.1040.10">
    <property type="entry name" value="N-(1-d-carboxylethyl)-l-norvaline Dehydrogenase, domain 2"/>
    <property type="match status" value="1"/>
</dbReference>
<keyword evidence="5" id="KW-0276">Fatty acid metabolism</keyword>
<evidence type="ECO:0000256" key="3">
    <source>
        <dbReference type="ARBA" id="ARBA00009463"/>
    </source>
</evidence>
<dbReference type="PROSITE" id="PS00067">
    <property type="entry name" value="3HCDH"/>
    <property type="match status" value="1"/>
</dbReference>
<reference evidence="15" key="1">
    <citation type="submission" date="2020-04" db="EMBL/GenBank/DDBJ databases">
        <title>Analysis of mating type loci in Filobasidium floriforme.</title>
        <authorList>
            <person name="Nowrousian M."/>
        </authorList>
    </citation>
    <scope>NUCLEOTIDE SEQUENCE</scope>
    <source>
        <strain evidence="15">CBS 6242</strain>
    </source>
</reference>
<evidence type="ECO:0000256" key="9">
    <source>
        <dbReference type="ARBA" id="ARBA00023128"/>
    </source>
</evidence>
<evidence type="ECO:0000256" key="4">
    <source>
        <dbReference type="ARBA" id="ARBA00013000"/>
    </source>
</evidence>
<dbReference type="InterPro" id="IPR006180">
    <property type="entry name" value="3-OHacyl-CoA_DH_CS"/>
</dbReference>
<evidence type="ECO:0000256" key="1">
    <source>
        <dbReference type="ARBA" id="ARBA00004305"/>
    </source>
</evidence>
<dbReference type="GO" id="GO:0005759">
    <property type="term" value="C:mitochondrial matrix"/>
    <property type="evidence" value="ECO:0007669"/>
    <property type="project" value="UniProtKB-SubCell"/>
</dbReference>
<dbReference type="InterPro" id="IPR052242">
    <property type="entry name" value="Mito_3-hydroxyacyl-CoA_DH"/>
</dbReference>
<dbReference type="InterPro" id="IPR006176">
    <property type="entry name" value="3-OHacyl-CoA_DH_NAD-bd"/>
</dbReference>
<evidence type="ECO:0000256" key="2">
    <source>
        <dbReference type="ARBA" id="ARBA00005005"/>
    </source>
</evidence>
<evidence type="ECO:0000256" key="11">
    <source>
        <dbReference type="PIRSR" id="PIRSR000105-1"/>
    </source>
</evidence>
<dbReference type="Proteomes" id="UP000812966">
    <property type="component" value="Unassembled WGS sequence"/>
</dbReference>
<dbReference type="InterPro" id="IPR006108">
    <property type="entry name" value="3HC_DH_C"/>
</dbReference>
<keyword evidence="8" id="KW-0443">Lipid metabolism</keyword>
<organism evidence="15 16">
    <name type="scientific">Filobasidium floriforme</name>
    <dbReference type="NCBI Taxonomy" id="5210"/>
    <lineage>
        <taxon>Eukaryota</taxon>
        <taxon>Fungi</taxon>
        <taxon>Dikarya</taxon>
        <taxon>Basidiomycota</taxon>
        <taxon>Agaricomycotina</taxon>
        <taxon>Tremellomycetes</taxon>
        <taxon>Filobasidiales</taxon>
        <taxon>Filobasidiaceae</taxon>
        <taxon>Filobasidium</taxon>
    </lineage>
</organism>
<dbReference type="InterPro" id="IPR022694">
    <property type="entry name" value="3-OHacyl-CoA_DH"/>
</dbReference>
<comment type="pathway">
    <text evidence="2">Lipid metabolism; fatty acid beta-oxidation.</text>
</comment>
<protein>
    <recommendedName>
        <fullName evidence="4">3-hydroxyacyl-CoA dehydrogenase</fullName>
        <ecNumber evidence="4">1.1.1.35</ecNumber>
    </recommendedName>
</protein>
<comment type="subcellular location">
    <subcellularLocation>
        <location evidence="1">Mitochondrion matrix</location>
    </subcellularLocation>
</comment>
<dbReference type="PANTHER" id="PTHR43561">
    <property type="match status" value="1"/>
</dbReference>
<dbReference type="EMBL" id="JABELV010000086">
    <property type="protein sequence ID" value="KAG7531631.1"/>
    <property type="molecule type" value="Genomic_DNA"/>
</dbReference>
<sequence length="275" mass="30134">MLSRVALRSRPVTQAALARTTPATIMSSRRMYATSKPDDAKADKVKSITVFGAGLMGSGIVQVAATSGYKVVMTDVTERKRNGMNIIHKSLARVAKKMAPKAEKSEEDWKQQVLERITTSQDPAEAVQNADLVIEAIIENLKIKQDLFAFLDSKANKDCIFASNTSALSVAEISSKCSEDRRTRFAGVHFMQPVPAMRLVEIIKAPKTDPEIIEILLAITARMGKSPVNCLDTPGFIVNRLLIPYLMESVRMLERGEATAEDIDQAMELGTGHPS</sequence>
<keyword evidence="16" id="KW-1185">Reference proteome</keyword>